<protein>
    <submittedName>
        <fullName evidence="2">Uncharacterized protein</fullName>
    </submittedName>
</protein>
<feature type="transmembrane region" description="Helical" evidence="1">
    <location>
        <begin position="12"/>
        <end position="36"/>
    </location>
</feature>
<proteinExistence type="predicted"/>
<dbReference type="Proteomes" id="UP000219514">
    <property type="component" value="Unassembled WGS sequence"/>
</dbReference>
<keyword evidence="1" id="KW-0812">Transmembrane</keyword>
<gene>
    <name evidence="2" type="ORF">SAMN06893097_1192</name>
</gene>
<feature type="transmembrane region" description="Helical" evidence="1">
    <location>
        <begin position="56"/>
        <end position="74"/>
    </location>
</feature>
<feature type="transmembrane region" description="Helical" evidence="1">
    <location>
        <begin position="205"/>
        <end position="228"/>
    </location>
</feature>
<dbReference type="AlphaFoldDB" id="A0A285EJU4"/>
<evidence type="ECO:0000313" key="3">
    <source>
        <dbReference type="Proteomes" id="UP000219514"/>
    </source>
</evidence>
<feature type="transmembrane region" description="Helical" evidence="1">
    <location>
        <begin position="169"/>
        <end position="193"/>
    </location>
</feature>
<dbReference type="RefSeq" id="WP_097209288.1">
    <property type="nucleotide sequence ID" value="NZ_JACHXB010000011.1"/>
</dbReference>
<dbReference type="OrthoDB" id="3209791at2"/>
<keyword evidence="1" id="KW-0472">Membrane</keyword>
<organism evidence="2 3">
    <name type="scientific">Geodermatophilus sabuli</name>
    <dbReference type="NCBI Taxonomy" id="1564158"/>
    <lineage>
        <taxon>Bacteria</taxon>
        <taxon>Bacillati</taxon>
        <taxon>Actinomycetota</taxon>
        <taxon>Actinomycetes</taxon>
        <taxon>Geodermatophilales</taxon>
        <taxon>Geodermatophilaceae</taxon>
        <taxon>Geodermatophilus</taxon>
    </lineage>
</organism>
<feature type="transmembrane region" description="Helical" evidence="1">
    <location>
        <begin position="86"/>
        <end position="109"/>
    </location>
</feature>
<dbReference type="EMBL" id="OBDO01000019">
    <property type="protein sequence ID" value="SNX99388.1"/>
    <property type="molecule type" value="Genomic_DNA"/>
</dbReference>
<evidence type="ECO:0000256" key="1">
    <source>
        <dbReference type="SAM" id="Phobius"/>
    </source>
</evidence>
<reference evidence="2 3" key="1">
    <citation type="submission" date="2017-09" db="EMBL/GenBank/DDBJ databases">
        <authorList>
            <person name="Ehlers B."/>
            <person name="Leendertz F.H."/>
        </authorList>
    </citation>
    <scope>NUCLEOTIDE SEQUENCE [LARGE SCALE GENOMIC DNA]</scope>
    <source>
        <strain evidence="2 3">DSM 46844</strain>
    </source>
</reference>
<keyword evidence="3" id="KW-1185">Reference proteome</keyword>
<accession>A0A285EJU4</accession>
<evidence type="ECO:0000313" key="2">
    <source>
        <dbReference type="EMBL" id="SNX99388.1"/>
    </source>
</evidence>
<feature type="transmembrane region" description="Helical" evidence="1">
    <location>
        <begin position="136"/>
        <end position="157"/>
    </location>
</feature>
<keyword evidence="1" id="KW-1133">Transmembrane helix</keyword>
<sequence>MNRVLAATRLNAAHGLVIFGVPWLVVGISFAINWAIWQLADIPEQTGTDGFTGGVLALYITVMIVFVQTVTQLLPFAMGVSLSRRTFFLGTALMGVLQALGYGIALAILTRIENATNGWGAGLDYWAPGPMEVDNVALQVLVSGAPMLAFIIAGIGMGVVQKRWGPSGVWGLIIGSLVVFGGLAVLVTWLRAWGDVGSWLTDQSVATLAVGLPLALAAVLAVLAFVGLRRTVP</sequence>
<name>A0A285EJU4_9ACTN</name>